<evidence type="ECO:0000313" key="2">
    <source>
        <dbReference type="EMBL" id="VFQ74842.1"/>
    </source>
</evidence>
<evidence type="ECO:0000256" key="1">
    <source>
        <dbReference type="SAM" id="MobiDB-lite"/>
    </source>
</evidence>
<feature type="region of interest" description="Disordered" evidence="1">
    <location>
        <begin position="24"/>
        <end position="43"/>
    </location>
</feature>
<dbReference type="Gene3D" id="3.40.50.1000">
    <property type="entry name" value="HAD superfamily/HAD-like"/>
    <property type="match status" value="1"/>
</dbReference>
<dbReference type="InterPro" id="IPR011949">
    <property type="entry name" value="HAD-SF_hydro_IA_REG-2-like"/>
</dbReference>
<dbReference type="Gene3D" id="1.10.150.720">
    <property type="entry name" value="Haloacid dehalogenase-like hydrolase"/>
    <property type="match status" value="1"/>
</dbReference>
<dbReference type="NCBIfam" id="TIGR01549">
    <property type="entry name" value="HAD-SF-IA-v1"/>
    <property type="match status" value="1"/>
</dbReference>
<evidence type="ECO:0000313" key="3">
    <source>
        <dbReference type="Proteomes" id="UP000595140"/>
    </source>
</evidence>
<dbReference type="PANTHER" id="PTHR46649">
    <property type="match status" value="1"/>
</dbReference>
<dbReference type="SFLD" id="SFLDG01129">
    <property type="entry name" value="C1.5:_HAD__Beta-PGM__Phosphata"/>
    <property type="match status" value="1"/>
</dbReference>
<proteinExistence type="predicted"/>
<dbReference type="Pfam" id="PF00702">
    <property type="entry name" value="Hydrolase"/>
    <property type="match status" value="1"/>
</dbReference>
<reference evidence="2 3" key="1">
    <citation type="submission" date="2018-04" db="EMBL/GenBank/DDBJ databases">
        <authorList>
            <person name="Vogel A."/>
        </authorList>
    </citation>
    <scope>NUCLEOTIDE SEQUENCE [LARGE SCALE GENOMIC DNA]</scope>
</reference>
<gene>
    <name evidence="2" type="ORF">CCAM_LOCUS16618</name>
</gene>
<dbReference type="Proteomes" id="UP000595140">
    <property type="component" value="Unassembled WGS sequence"/>
</dbReference>
<sequence>MEAIHLLRAIKPFRLHPKLTESIRVRRSPSSSSLASKTQTGGRKAAMREYDGLLLDAAGTLLQLAKPVEETYASIGTKYGLTTTPAEIKKGFKRAFSAPWPEGLRYQGDGRPFWKFIVSVATGCSEEGYFEEVYQHYANGDAWRLPAEASDILSNLKDSGVKLAVVSNFDTRLRKLLEHLNVVHLFDAVIVSAEVGYEKPDAKIFEAALDQICVKKEMAVHVGDDPKADREGANAAGIECWLWGTDVKSFADIQSRVVIEP</sequence>
<dbReference type="InterPro" id="IPR044924">
    <property type="entry name" value="HAD-SF_hydro_IA_REG-2-like_cap"/>
</dbReference>
<dbReference type="EMBL" id="OOIL02001381">
    <property type="protein sequence ID" value="VFQ74842.1"/>
    <property type="molecule type" value="Genomic_DNA"/>
</dbReference>
<dbReference type="CDD" id="cd16415">
    <property type="entry name" value="HAD_dREG-2_like"/>
    <property type="match status" value="1"/>
</dbReference>
<dbReference type="SUPFAM" id="SSF56784">
    <property type="entry name" value="HAD-like"/>
    <property type="match status" value="1"/>
</dbReference>
<dbReference type="SFLD" id="SFLDS00003">
    <property type="entry name" value="Haloacid_Dehalogenase"/>
    <property type="match status" value="1"/>
</dbReference>
<evidence type="ECO:0008006" key="4">
    <source>
        <dbReference type="Google" id="ProtNLM"/>
    </source>
</evidence>
<accession>A0A484LEI3</accession>
<dbReference type="NCBIfam" id="TIGR02252">
    <property type="entry name" value="DREG-2"/>
    <property type="match status" value="1"/>
</dbReference>
<dbReference type="PRINTS" id="PR00413">
    <property type="entry name" value="HADHALOGNASE"/>
</dbReference>
<name>A0A484LEI3_9ASTE</name>
<organism evidence="2 3">
    <name type="scientific">Cuscuta campestris</name>
    <dbReference type="NCBI Taxonomy" id="132261"/>
    <lineage>
        <taxon>Eukaryota</taxon>
        <taxon>Viridiplantae</taxon>
        <taxon>Streptophyta</taxon>
        <taxon>Embryophyta</taxon>
        <taxon>Tracheophyta</taxon>
        <taxon>Spermatophyta</taxon>
        <taxon>Magnoliopsida</taxon>
        <taxon>eudicotyledons</taxon>
        <taxon>Gunneridae</taxon>
        <taxon>Pentapetalae</taxon>
        <taxon>asterids</taxon>
        <taxon>lamiids</taxon>
        <taxon>Solanales</taxon>
        <taxon>Convolvulaceae</taxon>
        <taxon>Cuscuteae</taxon>
        <taxon>Cuscuta</taxon>
        <taxon>Cuscuta subgen. Grammica</taxon>
        <taxon>Cuscuta sect. Cleistogrammica</taxon>
    </lineage>
</organism>
<dbReference type="AlphaFoldDB" id="A0A484LEI3"/>
<keyword evidence="3" id="KW-1185">Reference proteome</keyword>
<dbReference type="InterPro" id="IPR006439">
    <property type="entry name" value="HAD-SF_hydro_IA"/>
</dbReference>
<dbReference type="OrthoDB" id="1694274at2759"/>
<dbReference type="InterPro" id="IPR036412">
    <property type="entry name" value="HAD-like_sf"/>
</dbReference>
<protein>
    <recommendedName>
        <fullName evidence="4">Haloacid dehalogenase-like hydrolase domain-containing protein 3</fullName>
    </recommendedName>
</protein>
<dbReference type="InterPro" id="IPR023214">
    <property type="entry name" value="HAD_sf"/>
</dbReference>
<dbReference type="PANTHER" id="PTHR46649:SF5">
    <property type="entry name" value="F14L17.7 PROTEIN"/>
    <property type="match status" value="1"/>
</dbReference>